<dbReference type="EMBL" id="FPHR01000010">
    <property type="protein sequence ID" value="SFV76876.1"/>
    <property type="molecule type" value="Genomic_DNA"/>
</dbReference>
<dbReference type="GO" id="GO:0046872">
    <property type="term" value="F:metal ion binding"/>
    <property type="evidence" value="ECO:0007669"/>
    <property type="project" value="UniProtKB-KW"/>
</dbReference>
<dbReference type="AlphaFoldDB" id="A0A1W1D8W7"/>
<evidence type="ECO:0000256" key="3">
    <source>
        <dbReference type="ARBA" id="ARBA00023004"/>
    </source>
</evidence>
<proteinExistence type="predicted"/>
<dbReference type="PANTHER" id="PTHR13096:SF8">
    <property type="entry name" value="RIBOSOMAL OXYGENASE 1"/>
    <property type="match status" value="1"/>
</dbReference>
<evidence type="ECO:0000256" key="2">
    <source>
        <dbReference type="ARBA" id="ARBA00022723"/>
    </source>
</evidence>
<keyword evidence="3" id="KW-0408">Iron</keyword>
<keyword evidence="2" id="KW-0479">Metal-binding</keyword>
<dbReference type="PROSITE" id="PS51184">
    <property type="entry name" value="JMJC"/>
    <property type="match status" value="1"/>
</dbReference>
<feature type="domain" description="JmjC" evidence="4">
    <location>
        <begin position="83"/>
        <end position="225"/>
    </location>
</feature>
<dbReference type="SUPFAM" id="SSF51197">
    <property type="entry name" value="Clavaminate synthase-like"/>
    <property type="match status" value="1"/>
</dbReference>
<organism evidence="5">
    <name type="scientific">hydrothermal vent metagenome</name>
    <dbReference type="NCBI Taxonomy" id="652676"/>
    <lineage>
        <taxon>unclassified sequences</taxon>
        <taxon>metagenomes</taxon>
        <taxon>ecological metagenomes</taxon>
    </lineage>
</organism>
<evidence type="ECO:0000256" key="1">
    <source>
        <dbReference type="ARBA" id="ARBA00001954"/>
    </source>
</evidence>
<reference evidence="5" key="1">
    <citation type="submission" date="2016-10" db="EMBL/GenBank/DDBJ databases">
        <authorList>
            <person name="de Groot N.N."/>
        </authorList>
    </citation>
    <scope>NUCLEOTIDE SEQUENCE</scope>
</reference>
<comment type="cofactor">
    <cofactor evidence="1">
        <name>Fe(2+)</name>
        <dbReference type="ChEBI" id="CHEBI:29033"/>
    </cofactor>
</comment>
<gene>
    <name evidence="5" type="ORF">MNB_SUP05-4-813</name>
</gene>
<dbReference type="PANTHER" id="PTHR13096">
    <property type="entry name" value="MINA53 MYC INDUCED NUCLEAR ANTIGEN"/>
    <property type="match status" value="1"/>
</dbReference>
<accession>A0A1W1D8W7</accession>
<dbReference type="Gene3D" id="3.40.366.30">
    <property type="entry name" value="50S ribosomal protein L16 arginine hydroxylase, Chain A, Domain 2"/>
    <property type="match status" value="1"/>
</dbReference>
<protein>
    <recommendedName>
        <fullName evidence="4">JmjC domain-containing protein</fullName>
    </recommendedName>
</protein>
<dbReference type="SMART" id="SM00558">
    <property type="entry name" value="JmjC"/>
    <property type="match status" value="1"/>
</dbReference>
<dbReference type="GO" id="GO:0016706">
    <property type="term" value="F:2-oxoglutarate-dependent dioxygenase activity"/>
    <property type="evidence" value="ECO:0007669"/>
    <property type="project" value="TreeGrafter"/>
</dbReference>
<dbReference type="Gene3D" id="2.60.120.650">
    <property type="entry name" value="Cupin"/>
    <property type="match status" value="1"/>
</dbReference>
<dbReference type="InterPro" id="IPR003347">
    <property type="entry name" value="JmjC_dom"/>
</dbReference>
<evidence type="ECO:0000259" key="4">
    <source>
        <dbReference type="PROSITE" id="PS51184"/>
    </source>
</evidence>
<dbReference type="Pfam" id="PF08007">
    <property type="entry name" value="JmjC_2"/>
    <property type="match status" value="1"/>
</dbReference>
<dbReference type="InterPro" id="IPR039994">
    <property type="entry name" value="NO66-like"/>
</dbReference>
<evidence type="ECO:0000313" key="5">
    <source>
        <dbReference type="EMBL" id="SFV76876.1"/>
    </source>
</evidence>
<sequence length="364" mass="41970">MIRFGKISEQEFLADYWQKKPLLIKQALSNFISPVTPDELAGLSLEEEFESRLITGSTTDQQWSLSEGPFQENDFSSLSENNWTLLVQGVDRFIPEIEDLIAHFDFIPRWRFDDVMVSYAAKGGSVGPHFDFYDVFLLQGSGSRRWTLSNKNCHLDNYLKDVPLRIMDKFTSEQVFDVEPGDVLYVPPKVAHHGVSLDENCTTLSFGYRSYSHQEMFKDLPQGNPNDYYQDPIWTNNQTPALIPKSAFKVANDISEISAADFAKFVTKLDNLDQKILQQFEYQQQELEFNADTIYRLHSVCKIAYIEINNKIQCFVNGTLLDDHSIDKNTLINFCNQRQLSSIKHLTLSQRLFELNLVEDIQSD</sequence>
<name>A0A1W1D8W7_9ZZZZ</name>